<dbReference type="EMBL" id="GBRH01257761">
    <property type="protein sequence ID" value="JAD40134.1"/>
    <property type="molecule type" value="Transcribed_RNA"/>
</dbReference>
<evidence type="ECO:0000256" key="1">
    <source>
        <dbReference type="SAM" id="MobiDB-lite"/>
    </source>
</evidence>
<feature type="region of interest" description="Disordered" evidence="1">
    <location>
        <begin position="1"/>
        <end position="26"/>
    </location>
</feature>
<dbReference type="AlphaFoldDB" id="A0A0A8ZL76"/>
<reference evidence="2" key="1">
    <citation type="submission" date="2014-09" db="EMBL/GenBank/DDBJ databases">
        <authorList>
            <person name="Magalhaes I.L.F."/>
            <person name="Oliveira U."/>
            <person name="Santos F.R."/>
            <person name="Vidigal T.H.D.A."/>
            <person name="Brescovit A.D."/>
            <person name="Santos A.J."/>
        </authorList>
    </citation>
    <scope>NUCLEOTIDE SEQUENCE</scope>
    <source>
        <tissue evidence="2">Shoot tissue taken approximately 20 cm above the soil surface</tissue>
    </source>
</reference>
<feature type="compositionally biased region" description="Basic and acidic residues" evidence="1">
    <location>
        <begin position="9"/>
        <end position="18"/>
    </location>
</feature>
<organism evidence="2">
    <name type="scientific">Arundo donax</name>
    <name type="common">Giant reed</name>
    <name type="synonym">Donax arundinaceus</name>
    <dbReference type="NCBI Taxonomy" id="35708"/>
    <lineage>
        <taxon>Eukaryota</taxon>
        <taxon>Viridiplantae</taxon>
        <taxon>Streptophyta</taxon>
        <taxon>Embryophyta</taxon>
        <taxon>Tracheophyta</taxon>
        <taxon>Spermatophyta</taxon>
        <taxon>Magnoliopsida</taxon>
        <taxon>Liliopsida</taxon>
        <taxon>Poales</taxon>
        <taxon>Poaceae</taxon>
        <taxon>PACMAD clade</taxon>
        <taxon>Arundinoideae</taxon>
        <taxon>Arundineae</taxon>
        <taxon>Arundo</taxon>
    </lineage>
</organism>
<sequence length="26" mass="2972">MLEQLEAAPLEKEKEKYKPSIHLGSC</sequence>
<name>A0A0A8ZL76_ARUDO</name>
<accession>A0A0A8ZL76</accession>
<proteinExistence type="predicted"/>
<reference evidence="2" key="2">
    <citation type="journal article" date="2015" name="Data Brief">
        <title>Shoot transcriptome of the giant reed, Arundo donax.</title>
        <authorList>
            <person name="Barrero R.A."/>
            <person name="Guerrero F.D."/>
            <person name="Moolhuijzen P."/>
            <person name="Goolsby J.A."/>
            <person name="Tidwell J."/>
            <person name="Bellgard S.E."/>
            <person name="Bellgard M.I."/>
        </authorList>
    </citation>
    <scope>NUCLEOTIDE SEQUENCE</scope>
    <source>
        <tissue evidence="2">Shoot tissue taken approximately 20 cm above the soil surface</tissue>
    </source>
</reference>
<protein>
    <submittedName>
        <fullName evidence="2">Uncharacterized protein</fullName>
    </submittedName>
</protein>
<evidence type="ECO:0000313" key="2">
    <source>
        <dbReference type="EMBL" id="JAD40134.1"/>
    </source>
</evidence>